<reference evidence="7" key="1">
    <citation type="journal article" date="2019" name="Int. J. Syst. Evol. Microbiol.">
        <title>The Global Catalogue of Microorganisms (GCM) 10K type strain sequencing project: providing services to taxonomists for standard genome sequencing and annotation.</title>
        <authorList>
            <consortium name="The Broad Institute Genomics Platform"/>
            <consortium name="The Broad Institute Genome Sequencing Center for Infectious Disease"/>
            <person name="Wu L."/>
            <person name="Ma J."/>
        </authorList>
    </citation>
    <scope>NUCLEOTIDE SEQUENCE [LARGE SCALE GENOMIC DNA]</scope>
    <source>
        <strain evidence="7">CGMCC 1.8860</strain>
    </source>
</reference>
<comment type="caution">
    <text evidence="6">The sequence shown here is derived from an EMBL/GenBank/DDBJ whole genome shotgun (WGS) entry which is preliminary data.</text>
</comment>
<evidence type="ECO:0000313" key="7">
    <source>
        <dbReference type="Proteomes" id="UP000621859"/>
    </source>
</evidence>
<keyword evidence="2 4" id="KW-0238">DNA-binding</keyword>
<evidence type="ECO:0000256" key="3">
    <source>
        <dbReference type="ARBA" id="ARBA00023163"/>
    </source>
</evidence>
<accession>A0ABQ2PN38</accession>
<evidence type="ECO:0000259" key="5">
    <source>
        <dbReference type="PROSITE" id="PS50977"/>
    </source>
</evidence>
<evidence type="ECO:0000256" key="2">
    <source>
        <dbReference type="ARBA" id="ARBA00023125"/>
    </source>
</evidence>
<evidence type="ECO:0000256" key="4">
    <source>
        <dbReference type="PROSITE-ProRule" id="PRU00335"/>
    </source>
</evidence>
<dbReference type="EMBL" id="BMLY01000004">
    <property type="protein sequence ID" value="GGP26882.1"/>
    <property type="molecule type" value="Genomic_DNA"/>
</dbReference>
<dbReference type="PANTHER" id="PTHR47506">
    <property type="entry name" value="TRANSCRIPTIONAL REGULATORY PROTEIN"/>
    <property type="match status" value="1"/>
</dbReference>
<feature type="DNA-binding region" description="H-T-H motif" evidence="4">
    <location>
        <begin position="26"/>
        <end position="45"/>
    </location>
</feature>
<organism evidence="6 7">
    <name type="scientific">Silvimonas amylolytica</name>
    <dbReference type="NCBI Taxonomy" id="449663"/>
    <lineage>
        <taxon>Bacteria</taxon>
        <taxon>Pseudomonadati</taxon>
        <taxon>Pseudomonadota</taxon>
        <taxon>Betaproteobacteria</taxon>
        <taxon>Neisseriales</taxon>
        <taxon>Chitinibacteraceae</taxon>
        <taxon>Silvimonas</taxon>
    </lineage>
</organism>
<keyword evidence="7" id="KW-1185">Reference proteome</keyword>
<proteinExistence type="predicted"/>
<dbReference type="Pfam" id="PF00440">
    <property type="entry name" value="TetR_N"/>
    <property type="match status" value="1"/>
</dbReference>
<keyword evidence="1" id="KW-0805">Transcription regulation</keyword>
<dbReference type="PRINTS" id="PR00455">
    <property type="entry name" value="HTHTETR"/>
</dbReference>
<dbReference type="PROSITE" id="PS50977">
    <property type="entry name" value="HTH_TETR_2"/>
    <property type="match status" value="1"/>
</dbReference>
<dbReference type="PANTHER" id="PTHR47506:SF1">
    <property type="entry name" value="HTH-TYPE TRANSCRIPTIONAL REGULATOR YJDC"/>
    <property type="match status" value="1"/>
</dbReference>
<sequence>MQNERELQVIQAAYTVFIRYGFARTTMGDLAKEAGLSRPALYLVYPGKAEVFEAVLGWMIDSMLGTIANTLQPDWPLAKKLMHVFEICSIKPYDEIKKHPDAQDLLSLDSQIPGIEQVPYARLQVCLEGLLAEPVAASGLEQSATEIARTLLAAVRGFKLAAQDSTDLRDLIERQVQWLAVALV</sequence>
<dbReference type="Gene3D" id="1.10.357.10">
    <property type="entry name" value="Tetracycline Repressor, domain 2"/>
    <property type="match status" value="1"/>
</dbReference>
<evidence type="ECO:0000256" key="1">
    <source>
        <dbReference type="ARBA" id="ARBA00023015"/>
    </source>
</evidence>
<feature type="domain" description="HTH tetR-type" evidence="5">
    <location>
        <begin position="3"/>
        <end position="63"/>
    </location>
</feature>
<keyword evidence="3" id="KW-0804">Transcription</keyword>
<name>A0ABQ2PN38_9NEIS</name>
<protein>
    <submittedName>
        <fullName evidence="6">TetR family transcriptional regulator</fullName>
    </submittedName>
</protein>
<dbReference type="InterPro" id="IPR009057">
    <property type="entry name" value="Homeodomain-like_sf"/>
</dbReference>
<dbReference type="SUPFAM" id="SSF46689">
    <property type="entry name" value="Homeodomain-like"/>
    <property type="match status" value="1"/>
</dbReference>
<gene>
    <name evidence="6" type="ORF">GCM10010971_27010</name>
</gene>
<evidence type="ECO:0000313" key="6">
    <source>
        <dbReference type="EMBL" id="GGP26882.1"/>
    </source>
</evidence>
<dbReference type="InterPro" id="IPR001647">
    <property type="entry name" value="HTH_TetR"/>
</dbReference>
<dbReference type="Proteomes" id="UP000621859">
    <property type="component" value="Unassembled WGS sequence"/>
</dbReference>